<comment type="function">
    <text evidence="5">Methylates the class 1 translation termination release factors RF1/PrfA and RF2/PrfB on the glutamine residue of the universally conserved GGQ motif.</text>
</comment>
<dbReference type="InterPro" id="IPR050320">
    <property type="entry name" value="N5-glutamine_MTase"/>
</dbReference>
<evidence type="ECO:0000256" key="6">
    <source>
        <dbReference type="SAM" id="MobiDB-lite"/>
    </source>
</evidence>
<dbReference type="NCBIfam" id="TIGR03534">
    <property type="entry name" value="RF_mod_PrmC"/>
    <property type="match status" value="1"/>
</dbReference>
<name>Q5SL52_THET8</name>
<dbReference type="CDD" id="cd02440">
    <property type="entry name" value="AdoMet_MTases"/>
    <property type="match status" value="1"/>
</dbReference>
<feature type="compositionally biased region" description="Basic residues" evidence="6">
    <location>
        <begin position="293"/>
        <end position="304"/>
    </location>
</feature>
<feature type="domain" description="Methyltransferase small" evidence="7">
    <location>
        <begin position="117"/>
        <end position="191"/>
    </location>
</feature>
<feature type="region of interest" description="Disordered" evidence="6">
    <location>
        <begin position="342"/>
        <end position="371"/>
    </location>
</feature>
<dbReference type="EC" id="2.1.1.297" evidence="5"/>
<reference evidence="9 10" key="1">
    <citation type="submission" date="2004-11" db="EMBL/GenBank/DDBJ databases">
        <title>Complete genome sequence of Thermus thermophilus HB8.</title>
        <authorList>
            <person name="Masui R."/>
            <person name="Kurokawa K."/>
            <person name="Nakagawa N."/>
            <person name="Tokunaga F."/>
            <person name="Koyama Y."/>
            <person name="Shibata T."/>
            <person name="Oshima T."/>
            <person name="Yokoyama S."/>
            <person name="Yasunaga T."/>
            <person name="Kuramitsu S."/>
        </authorList>
    </citation>
    <scope>NUCLEOTIDE SEQUENCE [LARGE SCALE GENOMIC DNA]</scope>
    <source>
        <strain evidence="10">ATCC 27634 / DSM 579 / HB8</strain>
    </source>
</reference>
<accession>Q5SL52</accession>
<dbReference type="InterPro" id="IPR029063">
    <property type="entry name" value="SAM-dependent_MTases_sf"/>
</dbReference>
<dbReference type="Gene3D" id="3.40.50.150">
    <property type="entry name" value="Vaccinia Virus protein VP39"/>
    <property type="match status" value="1"/>
</dbReference>
<dbReference type="Gene3D" id="1.10.8.10">
    <property type="entry name" value="DNA helicase RuvA subunit, C-terminal domain"/>
    <property type="match status" value="1"/>
</dbReference>
<dbReference type="InterPro" id="IPR007848">
    <property type="entry name" value="Small_mtfrase_dom"/>
</dbReference>
<evidence type="ECO:0000256" key="4">
    <source>
        <dbReference type="ARBA" id="ARBA00048391"/>
    </source>
</evidence>
<dbReference type="PROSITE" id="PS00092">
    <property type="entry name" value="N6_MTASE"/>
    <property type="match status" value="1"/>
</dbReference>
<gene>
    <name evidence="5" type="primary">prmC</name>
    <name evidence="9" type="ordered locus">TTHA0441</name>
</gene>
<dbReference type="GO" id="GO:0102559">
    <property type="term" value="F:peptide chain release factor N(5)-glutamine methyltransferase activity"/>
    <property type="evidence" value="ECO:0007669"/>
    <property type="project" value="UniProtKB-EC"/>
</dbReference>
<dbReference type="GO" id="GO:0003676">
    <property type="term" value="F:nucleic acid binding"/>
    <property type="evidence" value="ECO:0007669"/>
    <property type="project" value="InterPro"/>
</dbReference>
<dbReference type="Pfam" id="PF05175">
    <property type="entry name" value="MTS"/>
    <property type="match status" value="1"/>
</dbReference>
<dbReference type="PANTHER" id="PTHR18895">
    <property type="entry name" value="HEMK METHYLTRANSFERASE"/>
    <property type="match status" value="1"/>
</dbReference>
<protein>
    <recommendedName>
        <fullName evidence="5">Release factor glutamine methyltransferase</fullName>
        <shortName evidence="5">RF MTase</shortName>
        <ecNumber evidence="5">2.1.1.297</ecNumber>
    </recommendedName>
    <alternativeName>
        <fullName evidence="5">N5-glutamine methyltransferase PrmC</fullName>
    </alternativeName>
    <alternativeName>
        <fullName evidence="5">Protein-(glutamine-N5) MTase PrmC</fullName>
    </alternativeName>
    <alternativeName>
        <fullName evidence="5">Protein-glutamine N-methyltransferase PrmC</fullName>
    </alternativeName>
</protein>
<evidence type="ECO:0000259" key="7">
    <source>
        <dbReference type="Pfam" id="PF05175"/>
    </source>
</evidence>
<dbReference type="EnsemblBacteria" id="BAD70264">
    <property type="protein sequence ID" value="BAD70264"/>
    <property type="gene ID" value="BAD70264"/>
</dbReference>
<feature type="region of interest" description="Disordered" evidence="6">
    <location>
        <begin position="276"/>
        <end position="317"/>
    </location>
</feature>
<evidence type="ECO:0000259" key="8">
    <source>
        <dbReference type="Pfam" id="PF17827"/>
    </source>
</evidence>
<feature type="compositionally biased region" description="Basic and acidic residues" evidence="6">
    <location>
        <begin position="276"/>
        <end position="292"/>
    </location>
</feature>
<dbReference type="AlphaFoldDB" id="Q5SL52"/>
<dbReference type="NCBIfam" id="TIGR00536">
    <property type="entry name" value="hemK_fam"/>
    <property type="match status" value="1"/>
</dbReference>
<feature type="binding site" evidence="5">
    <location>
        <position position="188"/>
    </location>
    <ligand>
        <name>S-adenosyl-L-methionine</name>
        <dbReference type="ChEBI" id="CHEBI:59789"/>
    </ligand>
</feature>
<dbReference type="InterPro" id="IPR040758">
    <property type="entry name" value="PrmC_N"/>
</dbReference>
<feature type="binding site" evidence="5">
    <location>
        <position position="148"/>
    </location>
    <ligand>
        <name>S-adenosyl-L-methionine</name>
        <dbReference type="ChEBI" id="CHEBI:59789"/>
    </ligand>
</feature>
<keyword evidence="3 5" id="KW-0949">S-adenosyl-L-methionine</keyword>
<sequence>MPEAPGDTPLALDLLRRLRRALGAAGLPELEAWDLLAAATGWPRKALYGRLTSSLPQEALDRAEALLKRRLQGYPLQYLVGEVEFFGLPLRVEEGVLIPRPETEGLVELALGLPLPPAPRILDVGTGTGAIALALKRALPEAEVYATEVDPKALALARENAERLGLSVAFLPAPLTGGLRDLDLVVSNPPYLPEAYREKAPRELGYESPLALYAGPEGLSVARPLAEEARRSLKPGGYLLLELAPENVHLLARELREKGWKEVAVLPDLAGRDRYLRARRPPEEAEGEEGRLHRPHLPQSHHPHPDHPGPPPEEEEALGQVRLRGEAGVLRGHALLQKALPDPFPHLQEDGPGPGLPRVEEGGAGENLPRGPQALFRVKAGPDEEDAVLVPCPFQNSKPRALGPAEKPHALEAQEEGPPPGRLFQRHGALLRAQAHLPQVEPLAQAGEAFRELALLPLQHPGLDEEALDPPLLLGELLAYPGQGLPEPGGLLLQNLPGAP</sequence>
<evidence type="ECO:0000313" key="9">
    <source>
        <dbReference type="EMBL" id="BAD70264.1"/>
    </source>
</evidence>
<organism evidence="9 10">
    <name type="scientific">Thermus thermophilus (strain ATCC 27634 / DSM 579 / HB8)</name>
    <dbReference type="NCBI Taxonomy" id="300852"/>
    <lineage>
        <taxon>Bacteria</taxon>
        <taxon>Thermotogati</taxon>
        <taxon>Deinococcota</taxon>
        <taxon>Deinococci</taxon>
        <taxon>Thermales</taxon>
        <taxon>Thermaceae</taxon>
        <taxon>Thermus</taxon>
    </lineage>
</organism>
<evidence type="ECO:0000313" key="10">
    <source>
        <dbReference type="Proteomes" id="UP000000532"/>
    </source>
</evidence>
<dbReference type="Proteomes" id="UP000000532">
    <property type="component" value="Chromosome"/>
</dbReference>
<feature type="binding site" evidence="5">
    <location>
        <begin position="125"/>
        <end position="129"/>
    </location>
    <ligand>
        <name>S-adenosyl-L-methionine</name>
        <dbReference type="ChEBI" id="CHEBI:59789"/>
    </ligand>
</feature>
<dbReference type="HAMAP" id="MF_02126">
    <property type="entry name" value="RF_methyltr_PrmC"/>
    <property type="match status" value="1"/>
</dbReference>
<keyword evidence="1 5" id="KW-0489">Methyltransferase</keyword>
<evidence type="ECO:0000256" key="3">
    <source>
        <dbReference type="ARBA" id="ARBA00022691"/>
    </source>
</evidence>
<evidence type="ECO:0000256" key="2">
    <source>
        <dbReference type="ARBA" id="ARBA00022679"/>
    </source>
</evidence>
<feature type="domain" description="Release factor glutamine methyltransferase N-terminal" evidence="8">
    <location>
        <begin position="13"/>
        <end position="81"/>
    </location>
</feature>
<keyword evidence="2 5" id="KW-0808">Transferase</keyword>
<dbReference type="EMBL" id="AP008226">
    <property type="protein sequence ID" value="BAD70264.1"/>
    <property type="molecule type" value="Genomic_DNA"/>
</dbReference>
<dbReference type="eggNOG" id="COG2890">
    <property type="taxonomic scope" value="Bacteria"/>
</dbReference>
<keyword evidence="10" id="KW-1185">Reference proteome</keyword>
<comment type="similarity">
    <text evidence="5">Belongs to the protein N5-glutamine methyltransferase family. PrmC subfamily.</text>
</comment>
<comment type="caution">
    <text evidence="5">Lacks conserved residue(s) required for the propagation of feature annotation.</text>
</comment>
<proteinExistence type="inferred from homology"/>
<dbReference type="InterPro" id="IPR002052">
    <property type="entry name" value="DNA_methylase_N6_adenine_CS"/>
</dbReference>
<evidence type="ECO:0000256" key="5">
    <source>
        <dbReference type="HAMAP-Rule" id="MF_02126"/>
    </source>
</evidence>
<evidence type="ECO:0000256" key="1">
    <source>
        <dbReference type="ARBA" id="ARBA00022603"/>
    </source>
</evidence>
<dbReference type="Pfam" id="PF17827">
    <property type="entry name" value="PrmC_N"/>
    <property type="match status" value="1"/>
</dbReference>
<comment type="catalytic activity">
    <reaction evidence="4 5">
        <text>L-glutaminyl-[peptide chain release factor] + S-adenosyl-L-methionine = N(5)-methyl-L-glutaminyl-[peptide chain release factor] + S-adenosyl-L-homocysteine + H(+)</text>
        <dbReference type="Rhea" id="RHEA:42896"/>
        <dbReference type="Rhea" id="RHEA-COMP:10271"/>
        <dbReference type="Rhea" id="RHEA-COMP:10272"/>
        <dbReference type="ChEBI" id="CHEBI:15378"/>
        <dbReference type="ChEBI" id="CHEBI:30011"/>
        <dbReference type="ChEBI" id="CHEBI:57856"/>
        <dbReference type="ChEBI" id="CHEBI:59789"/>
        <dbReference type="ChEBI" id="CHEBI:61891"/>
        <dbReference type="EC" id="2.1.1.297"/>
    </reaction>
</comment>
<dbReference type="InterPro" id="IPR004556">
    <property type="entry name" value="HemK-like"/>
</dbReference>
<feature type="binding site" evidence="5">
    <location>
        <begin position="188"/>
        <end position="191"/>
    </location>
    <ligand>
        <name>substrate</name>
    </ligand>
</feature>
<dbReference type="KEGG" id="ttj:TTHA0441"/>
<dbReference type="SUPFAM" id="SSF53335">
    <property type="entry name" value="S-adenosyl-L-methionine-dependent methyltransferases"/>
    <property type="match status" value="1"/>
</dbReference>
<dbReference type="InterPro" id="IPR019874">
    <property type="entry name" value="RF_methyltr_PrmC"/>
</dbReference>
<dbReference type="PANTHER" id="PTHR18895:SF74">
    <property type="entry name" value="MTRF1L RELEASE FACTOR GLUTAMINE METHYLTRANSFERASE"/>
    <property type="match status" value="1"/>
</dbReference>
<dbReference type="HOGENOM" id="CLU_545044_0_0_0"/>
<dbReference type="GO" id="GO:0032259">
    <property type="term" value="P:methylation"/>
    <property type="evidence" value="ECO:0007669"/>
    <property type="project" value="UniProtKB-KW"/>
</dbReference>